<sequence>MSDAAAHEPPSVPAHPEPVAVVTGASSGIGAELARLFAADGHRVVLVARREAELTTLADEIAGRGAPRPVVIALDLAAPEAAARLRETLTAQGLAVRYLVNNAGFGLLGVATSLDADQQLAMIDLNVRTLTALTLACADDLVRQRGGLLNVGSLAGFMPGPGMAVYYATKAFVLSFTEAIGRELGPRGVRVSVLCPGPVPTGFQARAGVGATGFQSVMTVTAAAAARSGYDALMAGRPLAIPGRLARLVPLVVRLLPRRAMLALIAATQIRRLGDRGGL</sequence>
<comment type="caution">
    <text evidence="4">The sequence shown here is derived from an EMBL/GenBank/DDBJ whole genome shotgun (WGS) entry which is preliminary data.</text>
</comment>
<dbReference type="PRINTS" id="PR00081">
    <property type="entry name" value="GDHRDH"/>
</dbReference>
<dbReference type="AlphaFoldDB" id="A0A447D1P0"/>
<keyword evidence="5" id="KW-1185">Reference proteome</keyword>
<evidence type="ECO:0000256" key="1">
    <source>
        <dbReference type="ARBA" id="ARBA00006484"/>
    </source>
</evidence>
<accession>A0A447D1P0</accession>
<comment type="similarity">
    <text evidence="1 3">Belongs to the short-chain dehydrogenases/reductases (SDR) family.</text>
</comment>
<dbReference type="Gene3D" id="3.40.50.720">
    <property type="entry name" value="NAD(P)-binding Rossmann-like Domain"/>
    <property type="match status" value="1"/>
</dbReference>
<dbReference type="OrthoDB" id="9808814at2"/>
<dbReference type="InterPro" id="IPR036291">
    <property type="entry name" value="NAD(P)-bd_dom_sf"/>
</dbReference>
<dbReference type="RefSeq" id="WP_129611419.1">
    <property type="nucleotide sequence ID" value="NZ_UWOC01000201.1"/>
</dbReference>
<dbReference type="CDD" id="cd05233">
    <property type="entry name" value="SDR_c"/>
    <property type="match status" value="1"/>
</dbReference>
<proteinExistence type="inferred from homology"/>
<protein>
    <submittedName>
        <fullName evidence="4">Sulfoacetaldehyde reductase</fullName>
    </submittedName>
</protein>
<organism evidence="4 5">
    <name type="scientific">Rhodoplanes serenus</name>
    <dbReference type="NCBI Taxonomy" id="200615"/>
    <lineage>
        <taxon>Bacteria</taxon>
        <taxon>Pseudomonadati</taxon>
        <taxon>Pseudomonadota</taxon>
        <taxon>Alphaproteobacteria</taxon>
        <taxon>Hyphomicrobiales</taxon>
        <taxon>Nitrobacteraceae</taxon>
        <taxon>Rhodoplanes</taxon>
    </lineage>
</organism>
<dbReference type="GO" id="GO:0016020">
    <property type="term" value="C:membrane"/>
    <property type="evidence" value="ECO:0007669"/>
    <property type="project" value="TreeGrafter"/>
</dbReference>
<evidence type="ECO:0000313" key="5">
    <source>
        <dbReference type="Proteomes" id="UP000289200"/>
    </source>
</evidence>
<dbReference type="Proteomes" id="UP000289200">
    <property type="component" value="Unassembled WGS sequence"/>
</dbReference>
<dbReference type="InterPro" id="IPR002347">
    <property type="entry name" value="SDR_fam"/>
</dbReference>
<dbReference type="PRINTS" id="PR00080">
    <property type="entry name" value="SDRFAMILY"/>
</dbReference>
<reference evidence="5" key="1">
    <citation type="submission" date="2018-10" db="EMBL/GenBank/DDBJ databases">
        <authorList>
            <person name="Peiro R."/>
            <person name="Begona"/>
            <person name="Cbmso G."/>
            <person name="Lopez M."/>
            <person name="Gonzalez S."/>
            <person name="Sacristan E."/>
            <person name="Castillo E."/>
        </authorList>
    </citation>
    <scope>NUCLEOTIDE SEQUENCE [LARGE SCALE GENOMIC DNA]</scope>
</reference>
<dbReference type="PIRSF" id="PIRSF000126">
    <property type="entry name" value="11-beta-HSD1"/>
    <property type="match status" value="1"/>
</dbReference>
<keyword evidence="2" id="KW-0560">Oxidoreductase</keyword>
<gene>
    <name evidence="4" type="primary">isfD</name>
    <name evidence="4" type="ORF">RHODGE_RHODGE_04664</name>
</gene>
<name>A0A447D1P0_9BRAD</name>
<dbReference type="PANTHER" id="PTHR44196:SF2">
    <property type="entry name" value="SHORT-CHAIN DEHYDROGENASE-RELATED"/>
    <property type="match status" value="1"/>
</dbReference>
<dbReference type="PANTHER" id="PTHR44196">
    <property type="entry name" value="DEHYDROGENASE/REDUCTASE SDR FAMILY MEMBER 7B"/>
    <property type="match status" value="1"/>
</dbReference>
<dbReference type="EMBL" id="UWOC01000201">
    <property type="protein sequence ID" value="VCU11451.1"/>
    <property type="molecule type" value="Genomic_DNA"/>
</dbReference>
<evidence type="ECO:0000256" key="2">
    <source>
        <dbReference type="ARBA" id="ARBA00023002"/>
    </source>
</evidence>
<evidence type="ECO:0000256" key="3">
    <source>
        <dbReference type="RuleBase" id="RU000363"/>
    </source>
</evidence>
<dbReference type="Pfam" id="PF00106">
    <property type="entry name" value="adh_short"/>
    <property type="match status" value="1"/>
</dbReference>
<dbReference type="SUPFAM" id="SSF51735">
    <property type="entry name" value="NAD(P)-binding Rossmann-fold domains"/>
    <property type="match status" value="1"/>
</dbReference>
<dbReference type="GO" id="GO:0016491">
    <property type="term" value="F:oxidoreductase activity"/>
    <property type="evidence" value="ECO:0007669"/>
    <property type="project" value="UniProtKB-KW"/>
</dbReference>
<evidence type="ECO:0000313" key="4">
    <source>
        <dbReference type="EMBL" id="VCU11451.1"/>
    </source>
</evidence>